<dbReference type="PANTHER" id="PTHR10730">
    <property type="entry name" value="PROCOLLAGEN-LYSINE,2-OXOGLUTARATE 5-DIOXYGENASE/GLYCOSYLTRANSFERASE 25 FAMILY MEMBER"/>
    <property type="match status" value="1"/>
</dbReference>
<dbReference type="GO" id="GO:0016740">
    <property type="term" value="F:transferase activity"/>
    <property type="evidence" value="ECO:0007669"/>
    <property type="project" value="UniProtKB-KW"/>
</dbReference>
<evidence type="ECO:0000259" key="4">
    <source>
        <dbReference type="Pfam" id="PF25342"/>
    </source>
</evidence>
<feature type="domain" description="PLOD1-3-like GT" evidence="4">
    <location>
        <begin position="3"/>
        <end position="232"/>
    </location>
</feature>
<evidence type="ECO:0000256" key="2">
    <source>
        <dbReference type="ARBA" id="ARBA00022676"/>
    </source>
</evidence>
<evidence type="ECO:0000313" key="5">
    <source>
        <dbReference type="EMBL" id="QHT19110.1"/>
    </source>
</evidence>
<name>A0A6C0DS10_9ZZZZ</name>
<dbReference type="CDD" id="cd22997">
    <property type="entry name" value="GT_LH"/>
    <property type="match status" value="1"/>
</dbReference>
<protein>
    <recommendedName>
        <fullName evidence="4">PLOD1-3-like GT domain-containing protein</fullName>
    </recommendedName>
</protein>
<dbReference type="EMBL" id="MN739662">
    <property type="protein sequence ID" value="QHT19110.1"/>
    <property type="molecule type" value="Genomic_DNA"/>
</dbReference>
<dbReference type="PANTHER" id="PTHR10730:SF53">
    <property type="entry name" value="GLYCOSYLTRANSFERASE 25 FAMILY MEMBER"/>
    <property type="match status" value="1"/>
</dbReference>
<keyword evidence="3" id="KW-0808">Transferase</keyword>
<keyword evidence="2" id="KW-0328">Glycosyltransferase</keyword>
<evidence type="ECO:0000256" key="1">
    <source>
        <dbReference type="ARBA" id="ARBA00006721"/>
    </source>
</evidence>
<dbReference type="Pfam" id="PF25342">
    <property type="entry name" value="GT_PLOD"/>
    <property type="match status" value="1"/>
</dbReference>
<sequence>MNTQLHYITVATKPHAILDKLIKTVNNKNETITVLSQEEDRWIGWQSNGNFGIKLKAVYDFLQRKELNDYDIVLFTDAYDVVYFGNRQEVIRRYEELDMPIIFGAEKLCNPDPWREREYSRLNPNLKTLEFPFLNSGMFIGRVWALKLSMLCYKYEDSHDDQRFWTTQYLEHPSLIKLDHNNKLFLNTADIDIGCVEYNPIVNTVVYNSNFTPAKIAHPLFVHVNGPIKDDLHLFL</sequence>
<dbReference type="InterPro" id="IPR057589">
    <property type="entry name" value="GT_PLOD"/>
</dbReference>
<dbReference type="AlphaFoldDB" id="A0A6C0DS10"/>
<organism evidence="5">
    <name type="scientific">viral metagenome</name>
    <dbReference type="NCBI Taxonomy" id="1070528"/>
    <lineage>
        <taxon>unclassified sequences</taxon>
        <taxon>metagenomes</taxon>
        <taxon>organismal metagenomes</taxon>
    </lineage>
</organism>
<accession>A0A6C0DS10</accession>
<reference evidence="5" key="1">
    <citation type="journal article" date="2020" name="Nature">
        <title>Giant virus diversity and host interactions through global metagenomics.</title>
        <authorList>
            <person name="Schulz F."/>
            <person name="Roux S."/>
            <person name="Paez-Espino D."/>
            <person name="Jungbluth S."/>
            <person name="Walsh D.A."/>
            <person name="Denef V.J."/>
            <person name="McMahon K.D."/>
            <person name="Konstantinidis K.T."/>
            <person name="Eloe-Fadrosh E.A."/>
            <person name="Kyrpides N.C."/>
            <person name="Woyke T."/>
        </authorList>
    </citation>
    <scope>NUCLEOTIDE SEQUENCE</scope>
    <source>
        <strain evidence="5">GVMAG-M-3300023174-49</strain>
    </source>
</reference>
<evidence type="ECO:0000256" key="3">
    <source>
        <dbReference type="ARBA" id="ARBA00022679"/>
    </source>
</evidence>
<comment type="similarity">
    <text evidence="1">Belongs to the glycosyltransferase 25 family.</text>
</comment>
<dbReference type="InterPro" id="IPR050757">
    <property type="entry name" value="Collagen_mod_GT25"/>
</dbReference>
<proteinExistence type="inferred from homology"/>